<evidence type="ECO:0000313" key="2">
    <source>
        <dbReference type="Proteomes" id="UP000253426"/>
    </source>
</evidence>
<organism evidence="1 2">
    <name type="scientific">Roseimicrobium gellanilyticum</name>
    <dbReference type="NCBI Taxonomy" id="748857"/>
    <lineage>
        <taxon>Bacteria</taxon>
        <taxon>Pseudomonadati</taxon>
        <taxon>Verrucomicrobiota</taxon>
        <taxon>Verrucomicrobiia</taxon>
        <taxon>Verrucomicrobiales</taxon>
        <taxon>Verrucomicrobiaceae</taxon>
        <taxon>Roseimicrobium</taxon>
    </lineage>
</organism>
<dbReference type="Proteomes" id="UP000253426">
    <property type="component" value="Unassembled WGS sequence"/>
</dbReference>
<dbReference type="PANTHER" id="PTHR43737:SF1">
    <property type="entry name" value="DUF1501 DOMAIN-CONTAINING PROTEIN"/>
    <property type="match status" value="1"/>
</dbReference>
<dbReference type="EMBL" id="QNRR01000009">
    <property type="protein sequence ID" value="RBP39733.1"/>
    <property type="molecule type" value="Genomic_DNA"/>
</dbReference>
<dbReference type="InterPro" id="IPR010869">
    <property type="entry name" value="DUF1501"/>
</dbReference>
<dbReference type="RefSeq" id="WP_245958241.1">
    <property type="nucleotide sequence ID" value="NZ_QNRR01000009.1"/>
</dbReference>
<dbReference type="SUPFAM" id="SSF53649">
    <property type="entry name" value="Alkaline phosphatase-like"/>
    <property type="match status" value="1"/>
</dbReference>
<sequence length="475" mass="52347">MAARLLLMSQPSPACRDFHNTCLLSRRSILRVGGMGLFGMTLPRLLGATEAAKVEKRVARAKSVIFLFQWGGPSHLETFDMKPDAPSGIRGFHKPMSSNADGIQVNSLLPKTAQIMDKVTLIRSVHHNMKNHNSAGYYALSGHAPPSDDQRLKDTPDLFPAYTSVADAMLPSRLEIPTSVHLPFVVSDGTQTPGQFASFLGKARDPFLVTKDPNEANFALPELSLPDGITYERLAARREMQKLVDSQSRLLEYSAAARGLDGYYEKALAMLHSSQVREAFDLGKESDKVRDSYGRSSYGQSCLLARRLVEAGVKFVTVTFDPGIGGRLTTSGGWDTHGFDNTRMFPIIEQRHLPMTEQTLPTLLMDLDQRGLLDETLVVWVGEFGRTPRVNKSLSRDHWPFCYTALMAGGGTKRGFVYGASDKNGEHPSDKPVKPDDLAATMYHLMGIDPHHELHDLANRPVPLSYGNVIEGVIA</sequence>
<gene>
    <name evidence="1" type="ORF">DES53_109160</name>
</gene>
<dbReference type="AlphaFoldDB" id="A0A366HBL3"/>
<dbReference type="InterPro" id="IPR017850">
    <property type="entry name" value="Alkaline_phosphatase_core_sf"/>
</dbReference>
<protein>
    <submittedName>
        <fullName evidence="1">Uncharacterized protein DUF1501</fullName>
    </submittedName>
</protein>
<reference evidence="1 2" key="1">
    <citation type="submission" date="2018-06" db="EMBL/GenBank/DDBJ databases">
        <title>Genomic Encyclopedia of Type Strains, Phase IV (KMG-IV): sequencing the most valuable type-strain genomes for metagenomic binning, comparative biology and taxonomic classification.</title>
        <authorList>
            <person name="Goeker M."/>
        </authorList>
    </citation>
    <scope>NUCLEOTIDE SEQUENCE [LARGE SCALE GENOMIC DNA]</scope>
    <source>
        <strain evidence="1 2">DSM 25532</strain>
    </source>
</reference>
<proteinExistence type="predicted"/>
<name>A0A366HBL3_9BACT</name>
<dbReference type="Pfam" id="PF07394">
    <property type="entry name" value="DUF1501"/>
    <property type="match status" value="1"/>
</dbReference>
<keyword evidence="2" id="KW-1185">Reference proteome</keyword>
<evidence type="ECO:0000313" key="1">
    <source>
        <dbReference type="EMBL" id="RBP39733.1"/>
    </source>
</evidence>
<comment type="caution">
    <text evidence="1">The sequence shown here is derived from an EMBL/GenBank/DDBJ whole genome shotgun (WGS) entry which is preliminary data.</text>
</comment>
<accession>A0A366HBL3</accession>
<dbReference type="PANTHER" id="PTHR43737">
    <property type="entry name" value="BLL7424 PROTEIN"/>
    <property type="match status" value="1"/>
</dbReference>